<evidence type="ECO:0000313" key="2">
    <source>
        <dbReference type="Proteomes" id="UP000807342"/>
    </source>
</evidence>
<evidence type="ECO:0000313" key="1">
    <source>
        <dbReference type="EMBL" id="KAF9447702.1"/>
    </source>
</evidence>
<gene>
    <name evidence="1" type="ORF">P691DRAFT_760525</name>
</gene>
<keyword evidence="2" id="KW-1185">Reference proteome</keyword>
<dbReference type="AlphaFoldDB" id="A0A9P5XCS4"/>
<reference evidence="1" key="1">
    <citation type="submission" date="2020-11" db="EMBL/GenBank/DDBJ databases">
        <authorList>
            <consortium name="DOE Joint Genome Institute"/>
            <person name="Ahrendt S."/>
            <person name="Riley R."/>
            <person name="Andreopoulos W."/>
            <person name="Labutti K."/>
            <person name="Pangilinan J."/>
            <person name="Ruiz-Duenas F.J."/>
            <person name="Barrasa J.M."/>
            <person name="Sanchez-Garcia M."/>
            <person name="Camarero S."/>
            <person name="Miyauchi S."/>
            <person name="Serrano A."/>
            <person name="Linde D."/>
            <person name="Babiker R."/>
            <person name="Drula E."/>
            <person name="Ayuso-Fernandez I."/>
            <person name="Pacheco R."/>
            <person name="Padilla G."/>
            <person name="Ferreira P."/>
            <person name="Barriuso J."/>
            <person name="Kellner H."/>
            <person name="Castanera R."/>
            <person name="Alfaro M."/>
            <person name="Ramirez L."/>
            <person name="Pisabarro A.G."/>
            <person name="Kuo A."/>
            <person name="Tritt A."/>
            <person name="Lipzen A."/>
            <person name="He G."/>
            <person name="Yan M."/>
            <person name="Ng V."/>
            <person name="Cullen D."/>
            <person name="Martin F."/>
            <person name="Rosso M.-N."/>
            <person name="Henrissat B."/>
            <person name="Hibbett D."/>
            <person name="Martinez A.T."/>
            <person name="Grigoriev I.V."/>
        </authorList>
    </citation>
    <scope>NUCLEOTIDE SEQUENCE</scope>
    <source>
        <strain evidence="1">MF-IS2</strain>
    </source>
</reference>
<dbReference type="Proteomes" id="UP000807342">
    <property type="component" value="Unassembled WGS sequence"/>
</dbReference>
<organism evidence="1 2">
    <name type="scientific">Macrolepiota fuliginosa MF-IS2</name>
    <dbReference type="NCBI Taxonomy" id="1400762"/>
    <lineage>
        <taxon>Eukaryota</taxon>
        <taxon>Fungi</taxon>
        <taxon>Dikarya</taxon>
        <taxon>Basidiomycota</taxon>
        <taxon>Agaricomycotina</taxon>
        <taxon>Agaricomycetes</taxon>
        <taxon>Agaricomycetidae</taxon>
        <taxon>Agaricales</taxon>
        <taxon>Agaricineae</taxon>
        <taxon>Agaricaceae</taxon>
        <taxon>Macrolepiota</taxon>
    </lineage>
</organism>
<comment type="caution">
    <text evidence="1">The sequence shown here is derived from an EMBL/GenBank/DDBJ whole genome shotgun (WGS) entry which is preliminary data.</text>
</comment>
<sequence length="221" mass="24575">MSNILQAKFTTLNDHPGMTCQCKICANWIPAGKEAHPIESPDPTQLIILICDDCEIHYARKLGSLRKKTEKNLLQCLRTAVEEQSQPSPVRHSDLLPSHNHHNVVPPSMHDTWVAPLKSSLCQAHQTSMDMSDGKQRSFDPVLIQKSVNAAQRTGYAGPGGRVTAMSSSSLQQSCPAIPEASQFCQAYSNIDEKKPPVGYTDNHHHYESKRDHWFHESIGA</sequence>
<proteinExistence type="predicted"/>
<protein>
    <submittedName>
        <fullName evidence="1">Uncharacterized protein</fullName>
    </submittedName>
</protein>
<name>A0A9P5XCS4_9AGAR</name>
<dbReference type="EMBL" id="MU151188">
    <property type="protein sequence ID" value="KAF9447702.1"/>
    <property type="molecule type" value="Genomic_DNA"/>
</dbReference>
<accession>A0A9P5XCS4</accession>